<dbReference type="PANTHER" id="PTHR14237:SF77">
    <property type="entry name" value="MOSC BETA BARREL DOMAIN-CONTAINING PROTEIN-RELATED"/>
    <property type="match status" value="1"/>
</dbReference>
<gene>
    <name evidence="2" type="ORF">M8C21_002920</name>
</gene>
<dbReference type="SUPFAM" id="SSF50800">
    <property type="entry name" value="PK beta-barrel domain-like"/>
    <property type="match status" value="1"/>
</dbReference>
<keyword evidence="3" id="KW-1185">Reference proteome</keyword>
<evidence type="ECO:0000313" key="2">
    <source>
        <dbReference type="EMBL" id="KAI7748211.1"/>
    </source>
</evidence>
<dbReference type="Pfam" id="PF03476">
    <property type="entry name" value="MOSC_N"/>
    <property type="match status" value="2"/>
</dbReference>
<sequence>MADVKKTDGSSAAVEGGATTVKSIFIYPIKSCKGISVSKAPLSSTGFVWDRQWVVINSKGRGYTQRVEPKLALVRVELPLEAFSLGWKPNNSSYLVVRAPGMAELKVSLTKPGLRKTPNTTKNMAEDRPYGMSAATTAAGGSPTVKSIFIYPIKSCKGIFVNKAPISPTGFVWDRHWVVINSKGRGCTQRVEPKLALVQVELPLEAFSLGWKPNNSSYLVVRAPGVDELKVSLTKPGLPSDGVSVWDWSGSALDEGDEAAKWFTNFLGKPSRLVRFNEESETRPTDPQYAFGFNVKFPDAFPYLLISEPSLDAVNEQLKEPVSINRFRPNIYVSGCEPFAEDLWKQIKINELTFQGVMLCPRTYYQSRTQGSEPTETMMKFRSSKALEVDTTTTQFKGRVYLGQMMVCEDKTNKGKIVSVGDIIKVENV</sequence>
<dbReference type="GO" id="GO:0030151">
    <property type="term" value="F:molybdenum ion binding"/>
    <property type="evidence" value="ECO:0007669"/>
    <property type="project" value="InterPro"/>
</dbReference>
<dbReference type="EMBL" id="JAMZMK010006579">
    <property type="protein sequence ID" value="KAI7748211.1"/>
    <property type="molecule type" value="Genomic_DNA"/>
</dbReference>
<feature type="domain" description="MOSC" evidence="1">
    <location>
        <begin position="271"/>
        <end position="427"/>
    </location>
</feature>
<comment type="caution">
    <text evidence="2">The sequence shown here is derived from an EMBL/GenBank/DDBJ whole genome shotgun (WGS) entry which is preliminary data.</text>
</comment>
<dbReference type="GO" id="GO:0030170">
    <property type="term" value="F:pyridoxal phosphate binding"/>
    <property type="evidence" value="ECO:0007669"/>
    <property type="project" value="InterPro"/>
</dbReference>
<accession>A0AAD5GPX6</accession>
<dbReference type="GO" id="GO:0032787">
    <property type="term" value="P:monocarboxylic acid metabolic process"/>
    <property type="evidence" value="ECO:0007669"/>
    <property type="project" value="UniProtKB-ARBA"/>
</dbReference>
<dbReference type="SUPFAM" id="SSF141673">
    <property type="entry name" value="MOSC N-terminal domain-like"/>
    <property type="match status" value="2"/>
</dbReference>
<dbReference type="PANTHER" id="PTHR14237">
    <property type="entry name" value="MOLYBDOPTERIN COFACTOR SULFURASE MOSC"/>
    <property type="match status" value="1"/>
</dbReference>
<dbReference type="InterPro" id="IPR005303">
    <property type="entry name" value="MOCOS_middle"/>
</dbReference>
<dbReference type="Pfam" id="PF03473">
    <property type="entry name" value="MOSC"/>
    <property type="match status" value="1"/>
</dbReference>
<proteinExistence type="predicted"/>
<dbReference type="PROSITE" id="PS51340">
    <property type="entry name" value="MOSC"/>
    <property type="match status" value="1"/>
</dbReference>
<name>A0AAD5GPX6_AMBAR</name>
<dbReference type="InterPro" id="IPR005302">
    <property type="entry name" value="MoCF_Sase_C"/>
</dbReference>
<dbReference type="AlphaFoldDB" id="A0AAD5GPX6"/>
<organism evidence="2 3">
    <name type="scientific">Ambrosia artemisiifolia</name>
    <name type="common">Common ragweed</name>
    <dbReference type="NCBI Taxonomy" id="4212"/>
    <lineage>
        <taxon>Eukaryota</taxon>
        <taxon>Viridiplantae</taxon>
        <taxon>Streptophyta</taxon>
        <taxon>Embryophyta</taxon>
        <taxon>Tracheophyta</taxon>
        <taxon>Spermatophyta</taxon>
        <taxon>Magnoliopsida</taxon>
        <taxon>eudicotyledons</taxon>
        <taxon>Gunneridae</taxon>
        <taxon>Pentapetalae</taxon>
        <taxon>asterids</taxon>
        <taxon>campanulids</taxon>
        <taxon>Asterales</taxon>
        <taxon>Asteraceae</taxon>
        <taxon>Asteroideae</taxon>
        <taxon>Heliantheae alliance</taxon>
        <taxon>Heliantheae</taxon>
        <taxon>Ambrosia</taxon>
    </lineage>
</organism>
<dbReference type="GO" id="GO:0003824">
    <property type="term" value="F:catalytic activity"/>
    <property type="evidence" value="ECO:0007669"/>
    <property type="project" value="InterPro"/>
</dbReference>
<protein>
    <recommendedName>
        <fullName evidence="1">MOSC domain-containing protein</fullName>
    </recommendedName>
</protein>
<dbReference type="InterPro" id="IPR011037">
    <property type="entry name" value="Pyrv_Knase-like_insert_dom_sf"/>
</dbReference>
<dbReference type="Proteomes" id="UP001206925">
    <property type="component" value="Unassembled WGS sequence"/>
</dbReference>
<evidence type="ECO:0000313" key="3">
    <source>
        <dbReference type="Proteomes" id="UP001206925"/>
    </source>
</evidence>
<reference evidence="2" key="1">
    <citation type="submission" date="2022-06" db="EMBL/GenBank/DDBJ databases">
        <title>Uncovering the hologenomic basis of an extraordinary plant invasion.</title>
        <authorList>
            <person name="Bieker V.C."/>
            <person name="Martin M.D."/>
            <person name="Gilbert T."/>
            <person name="Hodgins K."/>
            <person name="Battlay P."/>
            <person name="Petersen B."/>
            <person name="Wilson J."/>
        </authorList>
    </citation>
    <scope>NUCLEOTIDE SEQUENCE</scope>
    <source>
        <strain evidence="2">AA19_3_7</strain>
        <tissue evidence="2">Leaf</tissue>
    </source>
</reference>
<evidence type="ECO:0000259" key="1">
    <source>
        <dbReference type="PROSITE" id="PS51340"/>
    </source>
</evidence>